<dbReference type="EMBL" id="JAFEMO010000013">
    <property type="protein sequence ID" value="KAH7550640.1"/>
    <property type="molecule type" value="Genomic_DNA"/>
</dbReference>
<dbReference type="Pfam" id="PF00646">
    <property type="entry name" value="F-box"/>
    <property type="match status" value="1"/>
</dbReference>
<dbReference type="InterPro" id="IPR055290">
    <property type="entry name" value="At3g26010-like"/>
</dbReference>
<comment type="caution">
    <text evidence="3">The sequence shown here is derived from an EMBL/GenBank/DDBJ whole genome shotgun (WGS) entry which is preliminary data.</text>
</comment>
<evidence type="ECO:0000313" key="3">
    <source>
        <dbReference type="EMBL" id="KAH7550640.1"/>
    </source>
</evidence>
<accession>A0ABQ8H9Q1</accession>
<dbReference type="NCBIfam" id="TIGR01640">
    <property type="entry name" value="F_box_assoc_1"/>
    <property type="match status" value="1"/>
</dbReference>
<reference evidence="3 4" key="1">
    <citation type="submission" date="2021-02" db="EMBL/GenBank/DDBJ databases">
        <title>Plant Genome Project.</title>
        <authorList>
            <person name="Zhang R.-G."/>
        </authorList>
    </citation>
    <scope>NUCLEOTIDE SEQUENCE [LARGE SCALE GENOMIC DNA]</scope>
    <source>
        <tissue evidence="3">Leaves</tissue>
    </source>
</reference>
<evidence type="ECO:0000259" key="2">
    <source>
        <dbReference type="Pfam" id="PF24750"/>
    </source>
</evidence>
<dbReference type="InterPro" id="IPR001810">
    <property type="entry name" value="F-box_dom"/>
</dbReference>
<dbReference type="InterPro" id="IPR056592">
    <property type="entry name" value="Beta-prop_At3g26010-like"/>
</dbReference>
<dbReference type="SUPFAM" id="SSF81383">
    <property type="entry name" value="F-box domain"/>
    <property type="match status" value="1"/>
</dbReference>
<dbReference type="Pfam" id="PF24750">
    <property type="entry name" value="b-prop_At3g26010-like"/>
    <property type="match status" value="1"/>
</dbReference>
<evidence type="ECO:0000259" key="1">
    <source>
        <dbReference type="Pfam" id="PF00646"/>
    </source>
</evidence>
<dbReference type="Proteomes" id="UP000827721">
    <property type="component" value="Unassembled WGS sequence"/>
</dbReference>
<feature type="domain" description="F-box" evidence="1">
    <location>
        <begin position="9"/>
        <end position="44"/>
    </location>
</feature>
<protein>
    <recommendedName>
        <fullName evidence="5">F-box domain-containing protein</fullName>
    </recommendedName>
</protein>
<dbReference type="PANTHER" id="PTHR35546:SF21">
    <property type="entry name" value="F-BOX DOMAIN-CONTAINING PROTEIN"/>
    <property type="match status" value="1"/>
</dbReference>
<keyword evidence="4" id="KW-1185">Reference proteome</keyword>
<dbReference type="InterPro" id="IPR036047">
    <property type="entry name" value="F-box-like_dom_sf"/>
</dbReference>
<feature type="domain" description="F-box protein At3g26010-like beta-propeller" evidence="2">
    <location>
        <begin position="96"/>
        <end position="297"/>
    </location>
</feature>
<evidence type="ECO:0008006" key="5">
    <source>
        <dbReference type="Google" id="ProtNLM"/>
    </source>
</evidence>
<evidence type="ECO:0000313" key="4">
    <source>
        <dbReference type="Proteomes" id="UP000827721"/>
    </source>
</evidence>
<gene>
    <name evidence="3" type="ORF">JRO89_XS13G0236700</name>
</gene>
<proteinExistence type="predicted"/>
<sequence length="384" mass="44375">MDNFRFLNKDVAFNVLSRLPTKLLLGLKCVCKGWQQLLCDCDFMKVQSQKREQMSGFFFQQRFQWCPDDIKTITYIPAEFKCSGLNRTVFSFLPEDVVMLASCNGLVCCRSCVPFDDPAIYVCNPVNKEWIKLNWTRADRDSHIALAFDPCQNAMERSIDFKLVQVHQFEATPDNLYFSFDIYSSDTGAWRMSKEICQCDDKLYKNKGIFIGGVLHWLTDGDKILTFNIENELAWLIAVPLSSAQFESITGSCIGESDGQLYFVMVSEDGLHVWLLQDSFEFKWTLKHAQTLEAIEAEHPHFLYNLRERVTRRPFYDSEPWMDPLAFKDGYLLMKACDKIYLYHVETNKMKKVCTLSELGANFSFSPIVLPYSLSMVPLKQASD</sequence>
<dbReference type="InterPro" id="IPR017451">
    <property type="entry name" value="F-box-assoc_interact_dom"/>
</dbReference>
<dbReference type="PANTHER" id="PTHR35546">
    <property type="entry name" value="F-BOX PROTEIN INTERACTION DOMAIN PROTEIN-RELATED"/>
    <property type="match status" value="1"/>
</dbReference>
<name>A0ABQ8H9Q1_9ROSI</name>
<organism evidence="3 4">
    <name type="scientific">Xanthoceras sorbifolium</name>
    <dbReference type="NCBI Taxonomy" id="99658"/>
    <lineage>
        <taxon>Eukaryota</taxon>
        <taxon>Viridiplantae</taxon>
        <taxon>Streptophyta</taxon>
        <taxon>Embryophyta</taxon>
        <taxon>Tracheophyta</taxon>
        <taxon>Spermatophyta</taxon>
        <taxon>Magnoliopsida</taxon>
        <taxon>eudicotyledons</taxon>
        <taxon>Gunneridae</taxon>
        <taxon>Pentapetalae</taxon>
        <taxon>rosids</taxon>
        <taxon>malvids</taxon>
        <taxon>Sapindales</taxon>
        <taxon>Sapindaceae</taxon>
        <taxon>Xanthoceroideae</taxon>
        <taxon>Xanthoceras</taxon>
    </lineage>
</organism>